<dbReference type="InterPro" id="IPR006860">
    <property type="entry name" value="FecR"/>
</dbReference>
<dbReference type="PIRSF" id="PIRSF018266">
    <property type="entry name" value="FecR"/>
    <property type="match status" value="1"/>
</dbReference>
<feature type="domain" description="FecR protein" evidence="1">
    <location>
        <begin position="111"/>
        <end position="202"/>
    </location>
</feature>
<dbReference type="EMBL" id="PKQE01000002">
    <property type="protein sequence ID" value="PLC42654.1"/>
    <property type="molecule type" value="Genomic_DNA"/>
</dbReference>
<proteinExistence type="predicted"/>
<dbReference type="Pfam" id="PF04773">
    <property type="entry name" value="FecR"/>
    <property type="match status" value="1"/>
</dbReference>
<dbReference type="GO" id="GO:0016989">
    <property type="term" value="F:sigma factor antagonist activity"/>
    <property type="evidence" value="ECO:0007669"/>
    <property type="project" value="TreeGrafter"/>
</dbReference>
<feature type="domain" description="FecR N-terminal" evidence="2">
    <location>
        <begin position="11"/>
        <end position="50"/>
    </location>
</feature>
<accession>A0A2N4TSH3</accession>
<sequence>MKHPLDDRVAEQAIQWLVLLRSGLASDADRQRFAAWQEADPAHASAVKRLQGGLGSVSLPPVSAPHRQATRHLLDTPRSRRVRRALIVGGVGVGVAALVDLQIPLSGLGADMRTATAERRDFTLADGVQLRLNARSAVDASTDARGADVRLRSGSVLAVATSPSAQVRLWSAAGAVECAGGMVCATLEPGGTMRVAVLQGTAALSTPAGAVSTVRAGQVRRLGPNGIESLDIMARSASAWTRGLVEVEHQPLADVINALRPYHHGVIELQSDAASLRVTGRFPLDVDRALQMLAETLPIQVRKLAGVWVRIAAR</sequence>
<dbReference type="OrthoDB" id="1100567at2"/>
<dbReference type="RefSeq" id="WP_102065718.1">
    <property type="nucleotide sequence ID" value="NZ_PKQE01000002.1"/>
</dbReference>
<protein>
    <submittedName>
        <fullName evidence="3">Iron dicitrate transport regulator FecR</fullName>
    </submittedName>
</protein>
<dbReference type="Gene3D" id="2.60.120.1440">
    <property type="match status" value="1"/>
</dbReference>
<evidence type="ECO:0000259" key="1">
    <source>
        <dbReference type="Pfam" id="PF04773"/>
    </source>
</evidence>
<evidence type="ECO:0000313" key="4">
    <source>
        <dbReference type="Proteomes" id="UP000234456"/>
    </source>
</evidence>
<dbReference type="PANTHER" id="PTHR30273">
    <property type="entry name" value="PERIPLASMIC SIGNAL SENSOR AND SIGMA FACTOR ACTIVATOR FECR-RELATED"/>
    <property type="match status" value="1"/>
</dbReference>
<dbReference type="PANTHER" id="PTHR30273:SF2">
    <property type="entry name" value="PROTEIN FECR"/>
    <property type="match status" value="1"/>
</dbReference>
<evidence type="ECO:0000259" key="2">
    <source>
        <dbReference type="Pfam" id="PF16220"/>
    </source>
</evidence>
<dbReference type="AlphaFoldDB" id="A0A2N4TSH3"/>
<reference evidence="3 4" key="1">
    <citation type="submission" date="2017-12" db="EMBL/GenBank/DDBJ databases">
        <title>Draft genome sequence of Ralstonia pickettii 52.</title>
        <authorList>
            <person name="Zheng B."/>
        </authorList>
    </citation>
    <scope>NUCLEOTIDE SEQUENCE [LARGE SCALE GENOMIC DNA]</scope>
    <source>
        <strain evidence="3 4">52</strain>
    </source>
</reference>
<dbReference type="Pfam" id="PF16220">
    <property type="entry name" value="DUF4880"/>
    <property type="match status" value="1"/>
</dbReference>
<comment type="caution">
    <text evidence="3">The sequence shown here is derived from an EMBL/GenBank/DDBJ whole genome shotgun (WGS) entry which is preliminary data.</text>
</comment>
<dbReference type="InterPro" id="IPR012373">
    <property type="entry name" value="Ferrdict_sens_TM"/>
</dbReference>
<organism evidence="3 4">
    <name type="scientific">Ralstonia pickettii</name>
    <name type="common">Burkholderia pickettii</name>
    <dbReference type="NCBI Taxonomy" id="329"/>
    <lineage>
        <taxon>Bacteria</taxon>
        <taxon>Pseudomonadati</taxon>
        <taxon>Pseudomonadota</taxon>
        <taxon>Betaproteobacteria</taxon>
        <taxon>Burkholderiales</taxon>
        <taxon>Burkholderiaceae</taxon>
        <taxon>Ralstonia</taxon>
    </lineage>
</organism>
<name>A0A2N4TSH3_RALPI</name>
<gene>
    <name evidence="3" type="ORF">C0Q88_11955</name>
</gene>
<evidence type="ECO:0000313" key="3">
    <source>
        <dbReference type="EMBL" id="PLC42654.1"/>
    </source>
</evidence>
<dbReference type="Proteomes" id="UP000234456">
    <property type="component" value="Unassembled WGS sequence"/>
</dbReference>
<dbReference type="InterPro" id="IPR032623">
    <property type="entry name" value="FecR_N"/>
</dbReference>